<dbReference type="Pfam" id="PF13738">
    <property type="entry name" value="Pyr_redox_3"/>
    <property type="match status" value="1"/>
</dbReference>
<dbReference type="HOGENOM" id="CLU_015676_3_1_1"/>
<dbReference type="PANTHER" id="PTHR43539">
    <property type="entry name" value="FLAVIN-BINDING MONOOXYGENASE-LIKE PROTEIN (AFU_ORTHOLOGUE AFUA_4G09220)"/>
    <property type="match status" value="1"/>
</dbReference>
<dbReference type="GO" id="GO:0004497">
    <property type="term" value="F:monooxygenase activity"/>
    <property type="evidence" value="ECO:0007669"/>
    <property type="project" value="UniProtKB-KW"/>
</dbReference>
<dbReference type="InterPro" id="IPR036188">
    <property type="entry name" value="FAD/NAD-bd_sf"/>
</dbReference>
<evidence type="ECO:0000313" key="2">
    <source>
        <dbReference type="EMBL" id="EPE10949.1"/>
    </source>
</evidence>
<name>S3CBR2_OPHP1</name>
<dbReference type="EMBL" id="KE148146">
    <property type="protein sequence ID" value="EPE10949.1"/>
    <property type="molecule type" value="Genomic_DNA"/>
</dbReference>
<sequence>MATSPIRIPSEAEFPSLGDLRTLMAENPLPQLPAATVAAATAAMEAGGSEAAAEQAKIAVQQINAALQTADPTALAAVFFADQAFFRDQLVLTYETRTFSSSAVAAAALLETTKLRQLTAPGFAVEGPAIYLPALPSLVFIDASFTFHTDSPKATGNGRVVLVPVLAEPNGPLTWKVWVWSTYLDTFDGFNEDEDRLKAPVTDAASTDGPIKTDVLIIGGGNAGVALGARLKALDVPYIIVEKNARAGDNWALRYDCLQFHIPTSFCELPYIEYDKELQTPHLLTRNELAAQVRRFVDTFPLSILYQTTVQSTRLDTRTGQWTLELASADGKTRTVVAKNVVQATGLGSQVPHKPTLAVDAPYTGTDLHSHQFANAQALRDTGARSVAVIGSANTAFDVLADCVKAGLAATMVVRSPTYLIPVEYVCDQRSLGLYDVLGVPGSDRMFLTLPAFIDGQMGRGLFGQMAAAEPDRYKKLAAAGFPVFDSRDPSASLMHNLLERAGGHYVDVGGSNLIADGHAAVRGNVEPVAYTAGGLRLSDGSTLDADAIIWCTGFADKDVRYVAASILGGDDKAAGTINEPHVLSPSAIADRLDASWGLDGEGEIRGAWKRHSRLPTYWVMGGYTQQHRVFSRTLAQQLKASVQGILPPAYRDTPAA</sequence>
<dbReference type="STRING" id="1262450.S3CBR2"/>
<dbReference type="Gene3D" id="3.50.50.60">
    <property type="entry name" value="FAD/NAD(P)-binding domain"/>
    <property type="match status" value="2"/>
</dbReference>
<dbReference type="OrthoDB" id="74360at2759"/>
<dbReference type="SUPFAM" id="SSF51905">
    <property type="entry name" value="FAD/NAD(P)-binding domain"/>
    <property type="match status" value="1"/>
</dbReference>
<dbReference type="AlphaFoldDB" id="S3CBR2"/>
<gene>
    <name evidence="2" type="ORF">F503_06044</name>
</gene>
<dbReference type="GO" id="GO:0050660">
    <property type="term" value="F:flavin adenine dinucleotide binding"/>
    <property type="evidence" value="ECO:0007669"/>
    <property type="project" value="TreeGrafter"/>
</dbReference>
<evidence type="ECO:0000256" key="1">
    <source>
        <dbReference type="ARBA" id="ARBA00023002"/>
    </source>
</evidence>
<proteinExistence type="predicted"/>
<dbReference type="InterPro" id="IPR050982">
    <property type="entry name" value="Auxin_biosynth/cation_transpt"/>
</dbReference>
<dbReference type="VEuPathDB" id="FungiDB:F503_06044"/>
<keyword evidence="2" id="KW-0503">Monooxygenase</keyword>
<accession>S3CBR2</accession>
<organism evidence="2 3">
    <name type="scientific">Ophiostoma piceae (strain UAMH 11346)</name>
    <name type="common">Sap stain fungus</name>
    <dbReference type="NCBI Taxonomy" id="1262450"/>
    <lineage>
        <taxon>Eukaryota</taxon>
        <taxon>Fungi</taxon>
        <taxon>Dikarya</taxon>
        <taxon>Ascomycota</taxon>
        <taxon>Pezizomycotina</taxon>
        <taxon>Sordariomycetes</taxon>
        <taxon>Sordariomycetidae</taxon>
        <taxon>Ophiostomatales</taxon>
        <taxon>Ophiostomataceae</taxon>
        <taxon>Ophiostoma</taxon>
    </lineage>
</organism>
<dbReference type="PANTHER" id="PTHR43539:SF68">
    <property type="entry name" value="FLAVIN-BINDING MONOOXYGENASE-LIKE PROTEIN (AFU_ORTHOLOGUE AFUA_4G09220)"/>
    <property type="match status" value="1"/>
</dbReference>
<keyword evidence="3" id="KW-1185">Reference proteome</keyword>
<dbReference type="Proteomes" id="UP000016923">
    <property type="component" value="Unassembled WGS sequence"/>
</dbReference>
<keyword evidence="1" id="KW-0560">Oxidoreductase</keyword>
<reference evidence="2 3" key="1">
    <citation type="journal article" date="2013" name="BMC Genomics">
        <title>The genome and transcriptome of the pine saprophyte Ophiostoma piceae, and a comparison with the bark beetle-associated pine pathogen Grosmannia clavigera.</title>
        <authorList>
            <person name="Haridas S."/>
            <person name="Wang Y."/>
            <person name="Lim L."/>
            <person name="Massoumi Alamouti S."/>
            <person name="Jackman S."/>
            <person name="Docking R."/>
            <person name="Robertson G."/>
            <person name="Birol I."/>
            <person name="Bohlmann J."/>
            <person name="Breuil C."/>
        </authorList>
    </citation>
    <scope>NUCLEOTIDE SEQUENCE [LARGE SCALE GENOMIC DNA]</scope>
    <source>
        <strain evidence="2 3">UAMH 11346</strain>
    </source>
</reference>
<dbReference type="eggNOG" id="KOG1399">
    <property type="taxonomic scope" value="Eukaryota"/>
</dbReference>
<protein>
    <submittedName>
        <fullName evidence="2">Flavin-containing monooxygenase</fullName>
    </submittedName>
</protein>
<evidence type="ECO:0000313" key="3">
    <source>
        <dbReference type="Proteomes" id="UP000016923"/>
    </source>
</evidence>
<dbReference type="OMA" id="SFCDLPY"/>